<dbReference type="GO" id="GO:0039694">
    <property type="term" value="P:viral RNA genome replication"/>
    <property type="evidence" value="ECO:0007669"/>
    <property type="project" value="InterPro"/>
</dbReference>
<keyword evidence="5 8" id="KW-0547">Nucleotide-binding</keyword>
<dbReference type="InterPro" id="IPR007094">
    <property type="entry name" value="RNA-dir_pol_PSvirus"/>
</dbReference>
<protein>
    <recommendedName>
        <fullName evidence="8">RNA-directed RNA polymerase</fullName>
        <ecNumber evidence="8">2.7.7.48</ecNumber>
    </recommendedName>
</protein>
<gene>
    <name evidence="10" type="primary">RdRp</name>
</gene>
<comment type="catalytic activity">
    <reaction evidence="7 8">
        <text>RNA(n) + a ribonucleoside 5'-triphosphate = RNA(n+1) + diphosphate</text>
        <dbReference type="Rhea" id="RHEA:21248"/>
        <dbReference type="Rhea" id="RHEA-COMP:14527"/>
        <dbReference type="Rhea" id="RHEA-COMP:17342"/>
        <dbReference type="ChEBI" id="CHEBI:33019"/>
        <dbReference type="ChEBI" id="CHEBI:61557"/>
        <dbReference type="ChEBI" id="CHEBI:140395"/>
        <dbReference type="EC" id="2.7.7.48"/>
    </reaction>
</comment>
<evidence type="ECO:0000256" key="8">
    <source>
        <dbReference type="RuleBase" id="RU364050"/>
    </source>
</evidence>
<keyword evidence="4 8" id="KW-0548">Nucleotidyltransferase</keyword>
<evidence type="ECO:0000256" key="3">
    <source>
        <dbReference type="ARBA" id="ARBA00022679"/>
    </source>
</evidence>
<evidence type="ECO:0000256" key="7">
    <source>
        <dbReference type="ARBA" id="ARBA00048744"/>
    </source>
</evidence>
<keyword evidence="3 8" id="KW-0808">Transferase</keyword>
<name>A0AAU8EJ71_9VIRU</name>
<evidence type="ECO:0000256" key="1">
    <source>
        <dbReference type="ARBA" id="ARBA00010455"/>
    </source>
</evidence>
<dbReference type="Pfam" id="PF02123">
    <property type="entry name" value="RdRP_4"/>
    <property type="match status" value="1"/>
</dbReference>
<dbReference type="GO" id="GO:0003723">
    <property type="term" value="F:RNA binding"/>
    <property type="evidence" value="ECO:0007669"/>
    <property type="project" value="InterPro"/>
</dbReference>
<dbReference type="EMBL" id="PP944850">
    <property type="protein sequence ID" value="XCG98674.1"/>
    <property type="molecule type" value="Genomic_RNA"/>
</dbReference>
<dbReference type="InterPro" id="IPR043502">
    <property type="entry name" value="DNA/RNA_pol_sf"/>
</dbReference>
<dbReference type="InterPro" id="IPR001795">
    <property type="entry name" value="RNA-dir_pol_luteovirus"/>
</dbReference>
<evidence type="ECO:0000256" key="6">
    <source>
        <dbReference type="ARBA" id="ARBA00022953"/>
    </source>
</evidence>
<evidence type="ECO:0000256" key="2">
    <source>
        <dbReference type="ARBA" id="ARBA00022484"/>
    </source>
</evidence>
<sequence length="819" mass="89286">MDQRVGEFGPLGLYLRKVLEDSGIDLTPFTTADDSSLAILVESAIPRLRETHPALPAAVSLLALEFPLQLPDPSAQTEALLAALPALETVPHRRPPRRGANETLRQFEKRLRKSFPFKENAAARTKCSVELSRLFVSVSTNFSPAFVYSALSLPPDTSYDQAVASLLYACGLTPTLGNRSSKIASTLVGNPAIAKGLSNALKALGCNSTPLGALLTETNTLQGRGVGTIDLKEEAEYRCDAARVAKKVIKCPDDELRRHIRDIIASELKSVPEFEDTDTWWSRRWQWCVNGTQNSLSNAALKLDSKRWEHTHTRAYRKMAAEAIENDPTSEWDGVTLVSVSPKLEHGKTRAIFACDTLSYFAFARLLDPVQKVWANRRVLLDPGGRGMSFLARKINHGWSRGGVNLMLDYDDFNSQHTTRAMQLVFEELGSLTNYPSEALSSLVKSFDRTYIRVPGGGLERSQGTLMSGHRGTTFINSILNAAYIRWALGAQRFDAMDSLHTGDDVYILSDTLPDALNILRKCRAAGCRMNPSKQSLGRHSAEFLRCAIGKNGAFGYLARAIGSISCGSWMDPSPTVAYESLRNGMSVARSLINRSGFEPYGRILAQSWKDRTYAHCLEDLFSGRASLDGSPVFSNSEVVSTYTARNTATPPEDSFTPVGWGTYASRAYLERHVSPVESTALQMAKTDPLPMLVSLSHQRGLAEPKELGSGQVEIVSDSPVRPRGHAYAFELFAAPPKEGVLERFPLINLVSGRLNATQLRVLVGLAGGDATAPDIKAEAFGPSAVTHRVVGVMPYSDAAALSKKSDAGVIHASLNVAL</sequence>
<evidence type="ECO:0000313" key="10">
    <source>
        <dbReference type="EMBL" id="XCG98674.1"/>
    </source>
</evidence>
<evidence type="ECO:0000259" key="9">
    <source>
        <dbReference type="PROSITE" id="PS50507"/>
    </source>
</evidence>
<dbReference type="EC" id="2.7.7.48" evidence="8"/>
<reference evidence="10" key="1">
    <citation type="submission" date="2024-06" db="EMBL/GenBank/DDBJ databases">
        <authorList>
            <person name="Zhong J."/>
            <person name="Chen Y."/>
        </authorList>
    </citation>
    <scope>NUCLEOTIDE SEQUENCE</scope>
    <source>
        <strain evidence="10">CS16-2</strain>
    </source>
</reference>
<evidence type="ECO:0000256" key="4">
    <source>
        <dbReference type="ARBA" id="ARBA00022695"/>
    </source>
</evidence>
<keyword evidence="2 8" id="KW-0696">RNA-directed RNA polymerase</keyword>
<feature type="domain" description="RdRp catalytic" evidence="9">
    <location>
        <begin position="403"/>
        <end position="518"/>
    </location>
</feature>
<accession>A0AAU8EJ71</accession>
<evidence type="ECO:0000256" key="5">
    <source>
        <dbReference type="ARBA" id="ARBA00022741"/>
    </source>
</evidence>
<dbReference type="GO" id="GO:0003968">
    <property type="term" value="F:RNA-directed RNA polymerase activity"/>
    <property type="evidence" value="ECO:0007669"/>
    <property type="project" value="UniProtKB-KW"/>
</dbReference>
<keyword evidence="6 8" id="KW-0693">Viral RNA replication</keyword>
<dbReference type="GO" id="GO:0006351">
    <property type="term" value="P:DNA-templated transcription"/>
    <property type="evidence" value="ECO:0007669"/>
    <property type="project" value="InterPro"/>
</dbReference>
<proteinExistence type="inferred from homology"/>
<comment type="similarity">
    <text evidence="1">Belongs to the totiviridae RNA-directed RNA polymerase family.</text>
</comment>
<dbReference type="SUPFAM" id="SSF56672">
    <property type="entry name" value="DNA/RNA polymerases"/>
    <property type="match status" value="1"/>
</dbReference>
<organism evidence="10">
    <name type="scientific">Colletotrichum cliviicola victorivirus 1</name>
    <dbReference type="NCBI Taxonomy" id="3230497"/>
    <lineage>
        <taxon>Viruses</taxon>
        <taxon>Riboviria</taxon>
        <taxon>Orthornavirae</taxon>
        <taxon>Duplornaviricota</taxon>
        <taxon>Chrymotiviricetes</taxon>
        <taxon>Ghabrivirales</taxon>
        <taxon>Alphatotivirineae</taxon>
        <taxon>Pseudototiviridae</taxon>
        <taxon>Victorivirus</taxon>
    </lineage>
</organism>
<dbReference type="GO" id="GO:0000166">
    <property type="term" value="F:nucleotide binding"/>
    <property type="evidence" value="ECO:0007669"/>
    <property type="project" value="UniProtKB-KW"/>
</dbReference>
<dbReference type="PROSITE" id="PS50507">
    <property type="entry name" value="RDRP_SSRNA_POS"/>
    <property type="match status" value="1"/>
</dbReference>